<dbReference type="EMBL" id="JAPXFL010000010">
    <property type="protein sequence ID" value="KAK9500750.1"/>
    <property type="molecule type" value="Genomic_DNA"/>
</dbReference>
<evidence type="ECO:0000256" key="4">
    <source>
        <dbReference type="ARBA" id="ARBA00023125"/>
    </source>
</evidence>
<proteinExistence type="predicted"/>
<dbReference type="InterPro" id="IPR001067">
    <property type="entry name" value="Nuc_translocat"/>
</dbReference>
<dbReference type="CDD" id="cd00130">
    <property type="entry name" value="PAS"/>
    <property type="match status" value="2"/>
</dbReference>
<keyword evidence="2" id="KW-0805">Transcription regulation</keyword>
<organism evidence="12 13">
    <name type="scientific">Rhynocoris fuscipes</name>
    <dbReference type="NCBI Taxonomy" id="488301"/>
    <lineage>
        <taxon>Eukaryota</taxon>
        <taxon>Metazoa</taxon>
        <taxon>Ecdysozoa</taxon>
        <taxon>Arthropoda</taxon>
        <taxon>Hexapoda</taxon>
        <taxon>Insecta</taxon>
        <taxon>Pterygota</taxon>
        <taxon>Neoptera</taxon>
        <taxon>Paraneoptera</taxon>
        <taxon>Hemiptera</taxon>
        <taxon>Heteroptera</taxon>
        <taxon>Panheteroptera</taxon>
        <taxon>Cimicomorpha</taxon>
        <taxon>Reduviidae</taxon>
        <taxon>Harpactorinae</taxon>
        <taxon>Harpactorini</taxon>
        <taxon>Rhynocoris</taxon>
    </lineage>
</organism>
<dbReference type="PANTHER" id="PTHR46055">
    <property type="entry name" value="CIRCADIAN LOCOMOTER OUTPUT CYCLES PROTEIN KAPUT"/>
    <property type="match status" value="1"/>
</dbReference>
<dbReference type="InterPro" id="IPR001610">
    <property type="entry name" value="PAC"/>
</dbReference>
<keyword evidence="5" id="KW-0010">Activator</keyword>
<dbReference type="PANTHER" id="PTHR46055:SF3">
    <property type="entry name" value="CIRCADIAN LOCOMOTER OUTPUT CYCLES PROTEIN KAPUT"/>
    <property type="match status" value="1"/>
</dbReference>
<dbReference type="GO" id="GO:0046983">
    <property type="term" value="F:protein dimerization activity"/>
    <property type="evidence" value="ECO:0007669"/>
    <property type="project" value="InterPro"/>
</dbReference>
<feature type="domain" description="BHLH" evidence="11">
    <location>
        <begin position="27"/>
        <end position="77"/>
    </location>
</feature>
<dbReference type="GO" id="GO:0000978">
    <property type="term" value="F:RNA polymerase II cis-regulatory region sequence-specific DNA binding"/>
    <property type="evidence" value="ECO:0007669"/>
    <property type="project" value="TreeGrafter"/>
</dbReference>
<protein>
    <recommendedName>
        <fullName evidence="14">Circadian locomoter output cycles protein kaput</fullName>
    </recommendedName>
</protein>
<dbReference type="PROSITE" id="PS50888">
    <property type="entry name" value="BHLH"/>
    <property type="match status" value="1"/>
</dbReference>
<dbReference type="InterPro" id="IPR047230">
    <property type="entry name" value="CLOCK-like"/>
</dbReference>
<keyword evidence="7" id="KW-0539">Nucleus</keyword>
<keyword evidence="6" id="KW-0804">Transcription</keyword>
<dbReference type="Gene3D" id="3.30.450.20">
    <property type="entry name" value="PAS domain"/>
    <property type="match status" value="2"/>
</dbReference>
<feature type="domain" description="PAS" evidence="10">
    <location>
        <begin position="269"/>
        <end position="316"/>
    </location>
</feature>
<evidence type="ECO:0000256" key="5">
    <source>
        <dbReference type="ARBA" id="ARBA00023159"/>
    </source>
</evidence>
<comment type="caution">
    <text evidence="12">The sequence shown here is derived from an EMBL/GenBank/DDBJ whole genome shotgun (WGS) entry which is preliminary data.</text>
</comment>
<dbReference type="SUPFAM" id="SSF47459">
    <property type="entry name" value="HLH, helix-loop-helix DNA-binding domain"/>
    <property type="match status" value="1"/>
</dbReference>
<feature type="domain" description="PAS" evidence="10">
    <location>
        <begin position="100"/>
        <end position="171"/>
    </location>
</feature>
<dbReference type="SMART" id="SM00091">
    <property type="entry name" value="PAS"/>
    <property type="match status" value="2"/>
</dbReference>
<evidence type="ECO:0000259" key="11">
    <source>
        <dbReference type="PROSITE" id="PS50888"/>
    </source>
</evidence>
<evidence type="ECO:0000256" key="9">
    <source>
        <dbReference type="SAM" id="MobiDB-lite"/>
    </source>
</evidence>
<name>A0AAW1CRV4_9HEMI</name>
<dbReference type="PRINTS" id="PR00785">
    <property type="entry name" value="NCTRNSLOCATR"/>
</dbReference>
<feature type="compositionally biased region" description="Polar residues" evidence="9">
    <location>
        <begin position="389"/>
        <end position="400"/>
    </location>
</feature>
<keyword evidence="1" id="KW-0677">Repeat</keyword>
<dbReference type="GO" id="GO:0005737">
    <property type="term" value="C:cytoplasm"/>
    <property type="evidence" value="ECO:0007669"/>
    <property type="project" value="InterPro"/>
</dbReference>
<feature type="compositionally biased region" description="Polar residues" evidence="9">
    <location>
        <begin position="410"/>
        <end position="425"/>
    </location>
</feature>
<sequence>MSTFINPCFTRKSDDTMNEDTDDKDDTKRKTRNLSEKKRRDQFNLLINELGSMVSTNNRKMDKSTVLKSAISYLKNHNDDAVLSRANEIQEDWKPSFLSNEEFIHLFLEALDGFIIVFSSTGRILYVSESVTSLLGYFPCDMLAMTLYDLVYEGDHSELYNMLLNPSTNYENDNELSFMCHCKRGGLDVKEEPVYEIILFLGHFRSDLDSLHLNNGVSNNRYSSYGTEGETRWVFLGTGRLQIPQLIRELSVIDSTKCEFTSRHSLEWKFLFLDHRAPPIIGYLPFEVLGTSGYDYYHVDDLDKVVTCHETLMQKGECTSCYYRFLTKGQQWIWLQTRFYITYHQWNSKPEFIVCSHRVVSYVNVLKQNNENTNFESMFDEPEKVKSYPTRTSPWSSKSSVGKREKHGGSDTNSMSTESPLSRHSQPAAVSVHTPRGGQVGSGSLVKNEIKSSRPVERYDGYQPHSFAVVGVPPLSVLPPQRLDQLERRQEELQQKIVEQQTELRHVTEQLFMAKYGLFPPVLNVTLPYTVSPTVPTSEMYVTQAIPPVIIEPHQVRVDEEVSADSYQVPHAGSMLYNPANTSHTN</sequence>
<dbReference type="SUPFAM" id="SSF55785">
    <property type="entry name" value="PYP-like sensor domain (PAS domain)"/>
    <property type="match status" value="2"/>
</dbReference>
<dbReference type="GO" id="GO:0045944">
    <property type="term" value="P:positive regulation of transcription by RNA polymerase II"/>
    <property type="evidence" value="ECO:0007669"/>
    <property type="project" value="UniProtKB-ARBA"/>
</dbReference>
<dbReference type="InterPro" id="IPR036638">
    <property type="entry name" value="HLH_DNA-bd_sf"/>
</dbReference>
<evidence type="ECO:0000256" key="1">
    <source>
        <dbReference type="ARBA" id="ARBA00022737"/>
    </source>
</evidence>
<dbReference type="Pfam" id="PF00989">
    <property type="entry name" value="PAS"/>
    <property type="match status" value="1"/>
</dbReference>
<dbReference type="InterPro" id="IPR013767">
    <property type="entry name" value="PAS_fold"/>
</dbReference>
<evidence type="ECO:0000256" key="2">
    <source>
        <dbReference type="ARBA" id="ARBA00023015"/>
    </source>
</evidence>
<keyword evidence="4" id="KW-0238">DNA-binding</keyword>
<dbReference type="InterPro" id="IPR000014">
    <property type="entry name" value="PAS"/>
</dbReference>
<keyword evidence="13" id="KW-1185">Reference proteome</keyword>
<evidence type="ECO:0000313" key="12">
    <source>
        <dbReference type="EMBL" id="KAK9500750.1"/>
    </source>
</evidence>
<dbReference type="GO" id="GO:1990513">
    <property type="term" value="C:CLOCK-BMAL transcription complex"/>
    <property type="evidence" value="ECO:0007669"/>
    <property type="project" value="TreeGrafter"/>
</dbReference>
<evidence type="ECO:0000313" key="13">
    <source>
        <dbReference type="Proteomes" id="UP001461498"/>
    </source>
</evidence>
<accession>A0AAW1CRV4</accession>
<feature type="region of interest" description="Disordered" evidence="9">
    <location>
        <begin position="1"/>
        <end position="34"/>
    </location>
</feature>
<dbReference type="GO" id="GO:0000981">
    <property type="term" value="F:DNA-binding transcription factor activity, RNA polymerase II-specific"/>
    <property type="evidence" value="ECO:0007669"/>
    <property type="project" value="InterPro"/>
</dbReference>
<dbReference type="InterPro" id="IPR011598">
    <property type="entry name" value="bHLH_dom"/>
</dbReference>
<feature type="region of interest" description="Disordered" evidence="9">
    <location>
        <begin position="377"/>
        <end position="448"/>
    </location>
</feature>
<dbReference type="Proteomes" id="UP001461498">
    <property type="component" value="Unassembled WGS sequence"/>
</dbReference>
<feature type="compositionally biased region" description="Basic and acidic residues" evidence="9">
    <location>
        <begin position="25"/>
        <end position="34"/>
    </location>
</feature>
<dbReference type="SMART" id="SM00353">
    <property type="entry name" value="HLH"/>
    <property type="match status" value="1"/>
</dbReference>
<gene>
    <name evidence="12" type="ORF">O3M35_001950</name>
</gene>
<dbReference type="Pfam" id="PF00010">
    <property type="entry name" value="HLH"/>
    <property type="match status" value="1"/>
</dbReference>
<dbReference type="Gene3D" id="4.10.280.10">
    <property type="entry name" value="Helix-loop-helix DNA-binding domain"/>
    <property type="match status" value="1"/>
</dbReference>
<dbReference type="AlphaFoldDB" id="A0AAW1CRV4"/>
<reference evidence="12 13" key="1">
    <citation type="submission" date="2022-12" db="EMBL/GenBank/DDBJ databases">
        <title>Chromosome-level genome assembly of true bugs.</title>
        <authorList>
            <person name="Ma L."/>
            <person name="Li H."/>
        </authorList>
    </citation>
    <scope>NUCLEOTIDE SEQUENCE [LARGE SCALE GENOMIC DNA]</scope>
    <source>
        <strain evidence="12">Lab_2022b</strain>
    </source>
</reference>
<dbReference type="GO" id="GO:0032922">
    <property type="term" value="P:circadian regulation of gene expression"/>
    <property type="evidence" value="ECO:0007669"/>
    <property type="project" value="InterPro"/>
</dbReference>
<dbReference type="Pfam" id="PF14598">
    <property type="entry name" value="PAS_11"/>
    <property type="match status" value="1"/>
</dbReference>
<evidence type="ECO:0000256" key="7">
    <source>
        <dbReference type="ARBA" id="ARBA00023242"/>
    </source>
</evidence>
<keyword evidence="3" id="KW-0090">Biological rhythms</keyword>
<evidence type="ECO:0008006" key="14">
    <source>
        <dbReference type="Google" id="ProtNLM"/>
    </source>
</evidence>
<evidence type="ECO:0000259" key="10">
    <source>
        <dbReference type="PROSITE" id="PS50112"/>
    </source>
</evidence>
<evidence type="ECO:0000256" key="8">
    <source>
        <dbReference type="SAM" id="Coils"/>
    </source>
</evidence>
<evidence type="ECO:0000256" key="3">
    <source>
        <dbReference type="ARBA" id="ARBA00023108"/>
    </source>
</evidence>
<dbReference type="SMART" id="SM00086">
    <property type="entry name" value="PAC"/>
    <property type="match status" value="1"/>
</dbReference>
<dbReference type="InterPro" id="IPR035965">
    <property type="entry name" value="PAS-like_dom_sf"/>
</dbReference>
<keyword evidence="8" id="KW-0175">Coiled coil</keyword>
<evidence type="ECO:0000256" key="6">
    <source>
        <dbReference type="ARBA" id="ARBA00023163"/>
    </source>
</evidence>
<feature type="coiled-coil region" evidence="8">
    <location>
        <begin position="483"/>
        <end position="510"/>
    </location>
</feature>
<dbReference type="PROSITE" id="PS50112">
    <property type="entry name" value="PAS"/>
    <property type="match status" value="2"/>
</dbReference>